<dbReference type="AlphaFoldDB" id="A0A6A5R356"/>
<gene>
    <name evidence="2" type="ORF">BDU57DRAFT_563622</name>
</gene>
<keyword evidence="3" id="KW-1185">Reference proteome</keyword>
<sequence>MHFYVAFGLLTIVSAANICAVKGMHDTEKLSFYMLNFFSKGPSTFALCASWCKNDSAKCKSFRYSYWSDAAAQYCEFFEYGLEGNITADSNSPYWYYDIGCAFPTYAAGGTVTVTSQGGSVTVTQTSYQVQTSTQTITSTSVPPPRTITTTSVPAATTQTQTVFVTTTSRLPASTQTSTTTLTQRLDQNSTSTLTFRQTTTISTTLAQPTTLTCVQPRQLRPSRAFRVPRRSCGRLRRRS</sequence>
<keyword evidence="1" id="KW-0732">Signal</keyword>
<evidence type="ECO:0000256" key="1">
    <source>
        <dbReference type="SAM" id="SignalP"/>
    </source>
</evidence>
<feature type="signal peptide" evidence="1">
    <location>
        <begin position="1"/>
        <end position="15"/>
    </location>
</feature>
<dbReference type="OrthoDB" id="3695473at2759"/>
<reference evidence="2" key="1">
    <citation type="journal article" date="2020" name="Stud. Mycol.">
        <title>101 Dothideomycetes genomes: a test case for predicting lifestyles and emergence of pathogens.</title>
        <authorList>
            <person name="Haridas S."/>
            <person name="Albert R."/>
            <person name="Binder M."/>
            <person name="Bloem J."/>
            <person name="Labutti K."/>
            <person name="Salamov A."/>
            <person name="Andreopoulos B."/>
            <person name="Baker S."/>
            <person name="Barry K."/>
            <person name="Bills G."/>
            <person name="Bluhm B."/>
            <person name="Cannon C."/>
            <person name="Castanera R."/>
            <person name="Culley D."/>
            <person name="Daum C."/>
            <person name="Ezra D."/>
            <person name="Gonzalez J."/>
            <person name="Henrissat B."/>
            <person name="Kuo A."/>
            <person name="Liang C."/>
            <person name="Lipzen A."/>
            <person name="Lutzoni F."/>
            <person name="Magnuson J."/>
            <person name="Mondo S."/>
            <person name="Nolan M."/>
            <person name="Ohm R."/>
            <person name="Pangilinan J."/>
            <person name="Park H.-J."/>
            <person name="Ramirez L."/>
            <person name="Alfaro M."/>
            <person name="Sun H."/>
            <person name="Tritt A."/>
            <person name="Yoshinaga Y."/>
            <person name="Zwiers L.-H."/>
            <person name="Turgeon B."/>
            <person name="Goodwin S."/>
            <person name="Spatafora J."/>
            <person name="Crous P."/>
            <person name="Grigoriev I."/>
        </authorList>
    </citation>
    <scope>NUCLEOTIDE SEQUENCE</scope>
    <source>
        <strain evidence="2">HMLAC05119</strain>
    </source>
</reference>
<evidence type="ECO:0000313" key="3">
    <source>
        <dbReference type="Proteomes" id="UP000800096"/>
    </source>
</evidence>
<dbReference type="EMBL" id="ML979132">
    <property type="protein sequence ID" value="KAF1921590.1"/>
    <property type="molecule type" value="Genomic_DNA"/>
</dbReference>
<accession>A0A6A5R356</accession>
<organism evidence="2 3">
    <name type="scientific">Ampelomyces quisqualis</name>
    <name type="common">Powdery mildew agent</name>
    <dbReference type="NCBI Taxonomy" id="50730"/>
    <lineage>
        <taxon>Eukaryota</taxon>
        <taxon>Fungi</taxon>
        <taxon>Dikarya</taxon>
        <taxon>Ascomycota</taxon>
        <taxon>Pezizomycotina</taxon>
        <taxon>Dothideomycetes</taxon>
        <taxon>Pleosporomycetidae</taxon>
        <taxon>Pleosporales</taxon>
        <taxon>Pleosporineae</taxon>
        <taxon>Phaeosphaeriaceae</taxon>
        <taxon>Ampelomyces</taxon>
    </lineage>
</organism>
<name>A0A6A5R356_AMPQU</name>
<protein>
    <recommendedName>
        <fullName evidence="4">Apple domain-containing protein</fullName>
    </recommendedName>
</protein>
<proteinExistence type="predicted"/>
<evidence type="ECO:0000313" key="2">
    <source>
        <dbReference type="EMBL" id="KAF1921590.1"/>
    </source>
</evidence>
<evidence type="ECO:0008006" key="4">
    <source>
        <dbReference type="Google" id="ProtNLM"/>
    </source>
</evidence>
<dbReference type="Proteomes" id="UP000800096">
    <property type="component" value="Unassembled WGS sequence"/>
</dbReference>
<feature type="chain" id="PRO_5025464931" description="Apple domain-containing protein" evidence="1">
    <location>
        <begin position="16"/>
        <end position="240"/>
    </location>
</feature>